<dbReference type="Proteomes" id="UP000886100">
    <property type="component" value="Unassembled WGS sequence"/>
</dbReference>
<proteinExistence type="predicted"/>
<dbReference type="AlphaFoldDB" id="A0A7C5IZC3"/>
<reference evidence="1" key="1">
    <citation type="journal article" date="2020" name="mSystems">
        <title>Genome- and Community-Level Interaction Insights into Carbon Utilization and Element Cycling Functions of Hydrothermarchaeota in Hydrothermal Sediment.</title>
        <authorList>
            <person name="Zhou Z."/>
            <person name="Liu Y."/>
            <person name="Xu W."/>
            <person name="Pan J."/>
            <person name="Luo Z.H."/>
            <person name="Li M."/>
        </authorList>
    </citation>
    <scope>NUCLEOTIDE SEQUENCE [LARGE SCALE GENOMIC DNA]</scope>
    <source>
        <strain evidence="1">HyVt-535</strain>
    </source>
</reference>
<name>A0A7C5IZC3_9GAMM</name>
<evidence type="ECO:0000313" key="1">
    <source>
        <dbReference type="EMBL" id="HHH13515.1"/>
    </source>
</evidence>
<dbReference type="SUPFAM" id="SSF53756">
    <property type="entry name" value="UDP-Glycosyltransferase/glycogen phosphorylase"/>
    <property type="match status" value="1"/>
</dbReference>
<protein>
    <submittedName>
        <fullName evidence="1">Glycosyltransferase</fullName>
    </submittedName>
</protein>
<organism evidence="1">
    <name type="scientific">Thiolapillus brandeum</name>
    <dbReference type="NCBI Taxonomy" id="1076588"/>
    <lineage>
        <taxon>Bacteria</taxon>
        <taxon>Pseudomonadati</taxon>
        <taxon>Pseudomonadota</taxon>
        <taxon>Gammaproteobacteria</taxon>
        <taxon>Chromatiales</taxon>
        <taxon>Sedimenticolaceae</taxon>
        <taxon>Thiolapillus</taxon>
    </lineage>
</organism>
<dbReference type="CDD" id="cd03801">
    <property type="entry name" value="GT4_PimA-like"/>
    <property type="match status" value="1"/>
</dbReference>
<dbReference type="Pfam" id="PF13692">
    <property type="entry name" value="Glyco_trans_1_4"/>
    <property type="match status" value="1"/>
</dbReference>
<gene>
    <name evidence="1" type="ORF">ENJ98_04700</name>
</gene>
<dbReference type="PANTHER" id="PTHR12526">
    <property type="entry name" value="GLYCOSYLTRANSFERASE"/>
    <property type="match status" value="1"/>
</dbReference>
<comment type="caution">
    <text evidence="1">The sequence shown here is derived from an EMBL/GenBank/DDBJ whole genome shotgun (WGS) entry which is preliminary data.</text>
</comment>
<dbReference type="EMBL" id="DROM01000283">
    <property type="protein sequence ID" value="HHH13515.1"/>
    <property type="molecule type" value="Genomic_DNA"/>
</dbReference>
<sequence length="332" mass="36977">MKEILFVSKGLHAASTRYRATDFFPLLEEAGWRPRHLSGSGSLRDRLAVLRAARRVEVVVLVRRTYGPLFRFLLRRAARHLVFTFDDAIFCRSDGGASPRRARRFAATVAKCDLVWAGNRYLADEAGRFNGNVRVVPTAVETDRYRLRVTKPESTLDLVWIGSSSTRKHLLTIVPVLERAAEEMPGLRLKIVSDFTLETRSLPVVHIPWSPEAETRELAAAHVGLAPLPDNRFTRGKCGLKVLQYMAAGLPVVSSPTGVNAEIVEHGVTGLLAETGDEWVEALRVLHDSSELRVRLGEAGREKCVRHYSLRTVFGGMMKSLDELVQGEIGSR</sequence>
<dbReference type="Gene3D" id="3.40.50.2000">
    <property type="entry name" value="Glycogen Phosphorylase B"/>
    <property type="match status" value="1"/>
</dbReference>
<accession>A0A7C5IZC3</accession>